<feature type="transmembrane region" description="Helical" evidence="1">
    <location>
        <begin position="255"/>
        <end position="273"/>
    </location>
</feature>
<keyword evidence="1" id="KW-1133">Transmembrane helix</keyword>
<dbReference type="InterPro" id="IPR053018">
    <property type="entry name" value="Elsinochrome_Biosynth-Asso"/>
</dbReference>
<feature type="transmembrane region" description="Helical" evidence="1">
    <location>
        <begin position="70"/>
        <end position="89"/>
    </location>
</feature>
<feature type="transmembrane region" description="Helical" evidence="1">
    <location>
        <begin position="130"/>
        <end position="150"/>
    </location>
</feature>
<keyword evidence="3" id="KW-1185">Reference proteome</keyword>
<sequence length="322" mass="35206">MSVFDSPNCTVPENAPVASDAGVAGRGVLLSFIITAGLALIISSSIIFQEMKGNPSNIRRKLLNSYSDQQILQGIGIACVGLARINVMVPYHFFIIWMLSNLSMAVHNATLLALVHDFRRDWVLRWLRQFLMFVNLTLNVVYGVFILQGVSKGMQESKLPVACVWVVGDEGKGNQRGLSYVGTVVVIIANALVFALASWYLHLRTQKFINIIKIIGILLMAASAVGAAVRCIIASDAFGNGPSYELSDQGERGWGFGQLLSLLVLLFPIVSMVEIMRGDIKVAPCDFSDGKMGDSTEMGNYRSSYQPNPFFGSQTNLFKRGV</sequence>
<accession>A0A010S2X4</accession>
<dbReference type="AlphaFoldDB" id="A0A010S2X4"/>
<dbReference type="Proteomes" id="UP000020467">
    <property type="component" value="Unassembled WGS sequence"/>
</dbReference>
<gene>
    <name evidence="2" type="ORF">CFIO01_06692</name>
</gene>
<organism evidence="2 3">
    <name type="scientific">Colletotrichum fioriniae PJ7</name>
    <dbReference type="NCBI Taxonomy" id="1445577"/>
    <lineage>
        <taxon>Eukaryota</taxon>
        <taxon>Fungi</taxon>
        <taxon>Dikarya</taxon>
        <taxon>Ascomycota</taxon>
        <taxon>Pezizomycotina</taxon>
        <taxon>Sordariomycetes</taxon>
        <taxon>Hypocreomycetidae</taxon>
        <taxon>Glomerellales</taxon>
        <taxon>Glomerellaceae</taxon>
        <taxon>Colletotrichum</taxon>
        <taxon>Colletotrichum acutatum species complex</taxon>
    </lineage>
</organism>
<dbReference type="eggNOG" id="ENOG502SHZ3">
    <property type="taxonomic scope" value="Eukaryota"/>
</dbReference>
<name>A0A010S2X4_9PEZI</name>
<feature type="transmembrane region" description="Helical" evidence="1">
    <location>
        <begin position="95"/>
        <end position="118"/>
    </location>
</feature>
<feature type="transmembrane region" description="Helical" evidence="1">
    <location>
        <begin position="180"/>
        <end position="202"/>
    </location>
</feature>
<evidence type="ECO:0000256" key="1">
    <source>
        <dbReference type="SAM" id="Phobius"/>
    </source>
</evidence>
<comment type="caution">
    <text evidence="2">The sequence shown here is derived from an EMBL/GenBank/DDBJ whole genome shotgun (WGS) entry which is preliminary data.</text>
</comment>
<dbReference type="PANTHER" id="PTHR37577:SF1">
    <property type="entry name" value="INTEGRAL MEMBRANE PROTEIN"/>
    <property type="match status" value="1"/>
</dbReference>
<dbReference type="OrthoDB" id="5414615at2759"/>
<proteinExistence type="predicted"/>
<feature type="transmembrane region" description="Helical" evidence="1">
    <location>
        <begin position="214"/>
        <end position="235"/>
    </location>
</feature>
<dbReference type="PANTHER" id="PTHR37577">
    <property type="entry name" value="INTEGRAL MEMBRANE PROTEIN"/>
    <property type="match status" value="1"/>
</dbReference>
<keyword evidence="1" id="KW-0812">Transmembrane</keyword>
<reference evidence="2 3" key="1">
    <citation type="submission" date="2014-02" db="EMBL/GenBank/DDBJ databases">
        <title>The genome sequence of Colletotrichum fioriniae PJ7.</title>
        <authorList>
            <person name="Baroncelli R."/>
            <person name="Thon M.R."/>
        </authorList>
    </citation>
    <scope>NUCLEOTIDE SEQUENCE [LARGE SCALE GENOMIC DNA]</scope>
    <source>
        <strain evidence="2 3">PJ7</strain>
    </source>
</reference>
<feature type="transmembrane region" description="Helical" evidence="1">
    <location>
        <begin position="28"/>
        <end position="49"/>
    </location>
</feature>
<dbReference type="EMBL" id="JARH01000602">
    <property type="protein sequence ID" value="EXF78903.1"/>
    <property type="molecule type" value="Genomic_DNA"/>
</dbReference>
<evidence type="ECO:0000313" key="2">
    <source>
        <dbReference type="EMBL" id="EXF78903.1"/>
    </source>
</evidence>
<dbReference type="KEGG" id="cfj:CFIO01_06692"/>
<protein>
    <submittedName>
        <fullName evidence="2">Uncharacterized protein</fullName>
    </submittedName>
</protein>
<evidence type="ECO:0000313" key="3">
    <source>
        <dbReference type="Proteomes" id="UP000020467"/>
    </source>
</evidence>
<dbReference type="HOGENOM" id="CLU_076686_0_0_1"/>
<keyword evidence="1" id="KW-0472">Membrane</keyword>